<dbReference type="InterPro" id="IPR049545">
    <property type="entry name" value="Gta3_dom"/>
</dbReference>
<gene>
    <name evidence="3" type="ORF">JDV02_006209</name>
</gene>
<evidence type="ECO:0000313" key="3">
    <source>
        <dbReference type="EMBL" id="UNI20083.1"/>
    </source>
</evidence>
<feature type="region of interest" description="Disordered" evidence="1">
    <location>
        <begin position="42"/>
        <end position="63"/>
    </location>
</feature>
<proteinExistence type="predicted"/>
<keyword evidence="4" id="KW-1185">Reference proteome</keyword>
<dbReference type="GO" id="GO:0070681">
    <property type="term" value="P:glutaminyl-tRNAGln biosynthesis via transamidation"/>
    <property type="evidence" value="ECO:0007669"/>
    <property type="project" value="TreeGrafter"/>
</dbReference>
<dbReference type="AlphaFoldDB" id="A0A9Q8QHX8"/>
<accession>A0A9Q8QHX8</accession>
<feature type="region of interest" description="Disordered" evidence="1">
    <location>
        <begin position="16"/>
        <end position="35"/>
    </location>
</feature>
<protein>
    <recommendedName>
        <fullName evidence="2">Glutamyl-tRNA amidotransferase complex subunit Gta3 domain-containing protein</fullName>
    </recommendedName>
</protein>
<dbReference type="Proteomes" id="UP000829364">
    <property type="component" value="Chromosome 5"/>
</dbReference>
<dbReference type="RefSeq" id="XP_047843564.1">
    <property type="nucleotide sequence ID" value="XM_047987578.1"/>
</dbReference>
<dbReference type="KEGG" id="ptkz:JDV02_006209"/>
<reference evidence="3" key="1">
    <citation type="submission" date="2021-11" db="EMBL/GenBank/DDBJ databases">
        <title>Purpureocillium_takamizusanense_genome.</title>
        <authorList>
            <person name="Nguyen N.-H."/>
        </authorList>
    </citation>
    <scope>NUCLEOTIDE SEQUENCE</scope>
    <source>
        <strain evidence="3">PT3</strain>
    </source>
</reference>
<dbReference type="PANTHER" id="PTHR15004:SF0">
    <property type="entry name" value="GLUTAMYL-TRNA(GLN) AMIDOTRANSFERASE SUBUNIT C, MITOCHONDRIAL"/>
    <property type="match status" value="1"/>
</dbReference>
<dbReference type="GO" id="GO:0030956">
    <property type="term" value="C:glutamyl-tRNA(Gln) amidotransferase complex"/>
    <property type="evidence" value="ECO:0007669"/>
    <property type="project" value="TreeGrafter"/>
</dbReference>
<feature type="domain" description="Glutamyl-tRNA amidotransferase complex subunit Gta3" evidence="2">
    <location>
        <begin position="83"/>
        <end position="139"/>
    </location>
</feature>
<dbReference type="GeneID" id="72068158"/>
<dbReference type="PANTHER" id="PTHR15004">
    <property type="entry name" value="GLUTAMYL-TRNA(GLN) AMIDOTRANSFERASE SUBUNIT C, MITOCHONDRIAL"/>
    <property type="match status" value="1"/>
</dbReference>
<evidence type="ECO:0000259" key="2">
    <source>
        <dbReference type="Pfam" id="PF20978"/>
    </source>
</evidence>
<feature type="compositionally biased region" description="Low complexity" evidence="1">
    <location>
        <begin position="22"/>
        <end position="35"/>
    </location>
</feature>
<sequence>MMSLCRNCRQALRLVTQRRRPSSTSTRRASAATSTAFLSTKSAASAASAPSAPSSFPSSSSSSVADILSGGPTWSIRTLRGDQPTEPITPSQLHHLLRLAALPLPKTPAEEASMIATLQGQLQFVRAVQRVDTAGVEPLRAIRDETEEGVREQTIGLKDLQDALDKEQLVGHYRRPKRVRERVESEAEKWDALATASKKAGKYFVVDSGTGKDGGAP</sequence>
<dbReference type="InterPro" id="IPR003837">
    <property type="entry name" value="GatC"/>
</dbReference>
<evidence type="ECO:0000256" key="1">
    <source>
        <dbReference type="SAM" id="MobiDB-lite"/>
    </source>
</evidence>
<organism evidence="3 4">
    <name type="scientific">Purpureocillium takamizusanense</name>
    <dbReference type="NCBI Taxonomy" id="2060973"/>
    <lineage>
        <taxon>Eukaryota</taxon>
        <taxon>Fungi</taxon>
        <taxon>Dikarya</taxon>
        <taxon>Ascomycota</taxon>
        <taxon>Pezizomycotina</taxon>
        <taxon>Sordariomycetes</taxon>
        <taxon>Hypocreomycetidae</taxon>
        <taxon>Hypocreales</taxon>
        <taxon>Ophiocordycipitaceae</taxon>
        <taxon>Purpureocillium</taxon>
    </lineage>
</organism>
<dbReference type="OrthoDB" id="5522061at2759"/>
<dbReference type="EMBL" id="CP086358">
    <property type="protein sequence ID" value="UNI20083.1"/>
    <property type="molecule type" value="Genomic_DNA"/>
</dbReference>
<dbReference type="Pfam" id="PF20978">
    <property type="entry name" value="Gta3"/>
    <property type="match status" value="1"/>
</dbReference>
<dbReference type="GO" id="GO:0005739">
    <property type="term" value="C:mitochondrion"/>
    <property type="evidence" value="ECO:0007669"/>
    <property type="project" value="TreeGrafter"/>
</dbReference>
<evidence type="ECO:0000313" key="4">
    <source>
        <dbReference type="Proteomes" id="UP000829364"/>
    </source>
</evidence>
<dbReference type="GO" id="GO:0006450">
    <property type="term" value="P:regulation of translational fidelity"/>
    <property type="evidence" value="ECO:0007669"/>
    <property type="project" value="InterPro"/>
</dbReference>
<name>A0A9Q8QHX8_9HYPO</name>
<dbReference type="GO" id="GO:0032543">
    <property type="term" value="P:mitochondrial translation"/>
    <property type="evidence" value="ECO:0007669"/>
    <property type="project" value="TreeGrafter"/>
</dbReference>